<dbReference type="Gene3D" id="3.50.50.60">
    <property type="entry name" value="FAD/NAD(P)-binding domain"/>
    <property type="match status" value="1"/>
</dbReference>
<dbReference type="RefSeq" id="WP_188452254.1">
    <property type="nucleotide sequence ID" value="NZ_BMFS01000007.1"/>
</dbReference>
<dbReference type="Proteomes" id="UP000648722">
    <property type="component" value="Unassembled WGS sequence"/>
</dbReference>
<dbReference type="InterPro" id="IPR050493">
    <property type="entry name" value="FAD-dep_Monooxygenase_BioMet"/>
</dbReference>
<reference evidence="5" key="1">
    <citation type="journal article" date="2019" name="Int. J. Syst. Evol. Microbiol.">
        <title>The Global Catalogue of Microorganisms (GCM) 10K type strain sequencing project: providing services to taxonomists for standard genome sequencing and annotation.</title>
        <authorList>
            <consortium name="The Broad Institute Genomics Platform"/>
            <consortium name="The Broad Institute Genome Sequencing Center for Infectious Disease"/>
            <person name="Wu L."/>
            <person name="Ma J."/>
        </authorList>
    </citation>
    <scope>NUCLEOTIDE SEQUENCE [LARGE SCALE GENOMIC DNA]</scope>
    <source>
        <strain evidence="5">CGMCC 1.12766</strain>
    </source>
</reference>
<dbReference type="InterPro" id="IPR002938">
    <property type="entry name" value="FAD-bd"/>
</dbReference>
<feature type="domain" description="FAD-binding" evidence="3">
    <location>
        <begin position="6"/>
        <end position="318"/>
    </location>
</feature>
<dbReference type="Gene3D" id="3.30.9.10">
    <property type="entry name" value="D-Amino Acid Oxidase, subunit A, domain 2"/>
    <property type="match status" value="1"/>
</dbReference>
<sequence>MTPLHIAIAGCGPAGLAAALLLHRDGHRVRLYERFETPRPIGSGLLIQPTGLAVLERLGLDTALKAHAACVERLLGKAVRSGATVLDVRYSALGTPLRVGLGIHRAALFAILYEAVRAEAIPVHTSAEITGSELGANGQRALLLADGRREVPFDLIVDALGTRTPLAPPTGKELAYGALWASLDWPENSALNPHALEQRYRAASIMAGVLPIGTAPHDARAKAALFWSIKGADVPKWREAGLEAWKAQVRAVWPAVEPLLEQITDPDQLVFARYAHRTLKTPGETGLIHIGDAWHSASPQLGQGANMALLDAWALALAFREGSDVSDAIAIAIAYRRFHVWLYQVLTAFFTPVYQSDSRLIPFLRDRLVGPVSKVWPAPGIQAALVSGLVGGPLGRLHLR</sequence>
<dbReference type="InterPro" id="IPR036188">
    <property type="entry name" value="FAD/NAD-bd_sf"/>
</dbReference>
<dbReference type="PANTHER" id="PTHR13789:SF309">
    <property type="entry name" value="PUTATIVE (AFU_ORTHOLOGUE AFUA_6G14510)-RELATED"/>
    <property type="match status" value="1"/>
</dbReference>
<evidence type="ECO:0000256" key="1">
    <source>
        <dbReference type="ARBA" id="ARBA00023002"/>
    </source>
</evidence>
<dbReference type="SUPFAM" id="SSF51905">
    <property type="entry name" value="FAD/NAD(P)-binding domain"/>
    <property type="match status" value="1"/>
</dbReference>
<keyword evidence="2" id="KW-0503">Monooxygenase</keyword>
<keyword evidence="5" id="KW-1185">Reference proteome</keyword>
<dbReference type="EMBL" id="BMFS01000007">
    <property type="protein sequence ID" value="GGH02315.1"/>
    <property type="molecule type" value="Genomic_DNA"/>
</dbReference>
<accession>A0ABQ1XSX7</accession>
<keyword evidence="1" id="KW-0560">Oxidoreductase</keyword>
<dbReference type="PRINTS" id="PR00420">
    <property type="entry name" value="RNGMNOXGNASE"/>
</dbReference>
<proteinExistence type="predicted"/>
<name>A0ABQ1XSX7_9PROT</name>
<organism evidence="4 5">
    <name type="scientific">Glycocaulis albus</name>
    <dbReference type="NCBI Taxonomy" id="1382801"/>
    <lineage>
        <taxon>Bacteria</taxon>
        <taxon>Pseudomonadati</taxon>
        <taxon>Pseudomonadota</taxon>
        <taxon>Alphaproteobacteria</taxon>
        <taxon>Maricaulales</taxon>
        <taxon>Maricaulaceae</taxon>
        <taxon>Glycocaulis</taxon>
    </lineage>
</organism>
<gene>
    <name evidence="4" type="ORF">GCM10007420_18160</name>
</gene>
<evidence type="ECO:0000256" key="2">
    <source>
        <dbReference type="ARBA" id="ARBA00023033"/>
    </source>
</evidence>
<dbReference type="PANTHER" id="PTHR13789">
    <property type="entry name" value="MONOOXYGENASE"/>
    <property type="match status" value="1"/>
</dbReference>
<dbReference type="Pfam" id="PF01494">
    <property type="entry name" value="FAD_binding_3"/>
    <property type="match status" value="1"/>
</dbReference>
<evidence type="ECO:0000259" key="3">
    <source>
        <dbReference type="Pfam" id="PF01494"/>
    </source>
</evidence>
<evidence type="ECO:0000313" key="5">
    <source>
        <dbReference type="Proteomes" id="UP000648722"/>
    </source>
</evidence>
<comment type="caution">
    <text evidence="4">The sequence shown here is derived from an EMBL/GenBank/DDBJ whole genome shotgun (WGS) entry which is preliminary data.</text>
</comment>
<protein>
    <submittedName>
        <fullName evidence="4">Glutamate synthase</fullName>
    </submittedName>
</protein>
<evidence type="ECO:0000313" key="4">
    <source>
        <dbReference type="EMBL" id="GGH02315.1"/>
    </source>
</evidence>